<evidence type="ECO:0000313" key="4">
    <source>
        <dbReference type="Proteomes" id="UP000236161"/>
    </source>
</evidence>
<evidence type="ECO:0000313" key="3">
    <source>
        <dbReference type="EMBL" id="PKA50890.1"/>
    </source>
</evidence>
<dbReference type="AlphaFoldDB" id="A0A2I0A5S3"/>
<dbReference type="GO" id="GO:0042274">
    <property type="term" value="P:ribosomal small subunit biogenesis"/>
    <property type="evidence" value="ECO:0007669"/>
    <property type="project" value="InterPro"/>
</dbReference>
<sequence length="214" mass="24471">MEYSDFEWEEEEETDPMIGDGGDGGGIVLGDVNWGEHAVSLAREVLRSFGDDMALYAFKISPKGYIYLRLDKLTNKFGCPAIDEIDKFSDLYKKRLDEAGLAGQLPLDLALEVSSPGAERLLRVPQDLDRFRGMPMEVHYIEENQETKKQQQAEKVLMLESIDAEAEICVFKLANAKENRGEVEKGRTMSRKQRDRRLKLPFKSISKIKLYVRF</sequence>
<dbReference type="PANTHER" id="PTHR34544:SF3">
    <property type="entry name" value="OS07G0155200 PROTEIN"/>
    <property type="match status" value="1"/>
</dbReference>
<name>A0A2I0A5S3_9ASPA</name>
<proteinExistence type="inferred from homology"/>
<gene>
    <name evidence="3" type="ORF">AXF42_Ash007545</name>
</gene>
<dbReference type="InterPro" id="IPR057234">
    <property type="entry name" value="DUF7912"/>
</dbReference>
<dbReference type="InterPro" id="IPR003728">
    <property type="entry name" value="Ribosome_maturation_RimP"/>
</dbReference>
<protein>
    <recommendedName>
        <fullName evidence="2">DUF7912 domain-containing protein</fullName>
    </recommendedName>
</protein>
<dbReference type="Proteomes" id="UP000236161">
    <property type="component" value="Unassembled WGS sequence"/>
</dbReference>
<dbReference type="OrthoDB" id="1100432at2759"/>
<dbReference type="EMBL" id="KZ452015">
    <property type="protein sequence ID" value="PKA50890.1"/>
    <property type="molecule type" value="Genomic_DNA"/>
</dbReference>
<dbReference type="HAMAP" id="MF_01077">
    <property type="entry name" value="RimP"/>
    <property type="match status" value="1"/>
</dbReference>
<evidence type="ECO:0000256" key="1">
    <source>
        <dbReference type="SAM" id="MobiDB-lite"/>
    </source>
</evidence>
<feature type="region of interest" description="Disordered" evidence="1">
    <location>
        <begin position="1"/>
        <end position="22"/>
    </location>
</feature>
<reference evidence="3 4" key="1">
    <citation type="journal article" date="2017" name="Nature">
        <title>The Apostasia genome and the evolution of orchids.</title>
        <authorList>
            <person name="Zhang G.Q."/>
            <person name="Liu K.W."/>
            <person name="Li Z."/>
            <person name="Lohaus R."/>
            <person name="Hsiao Y.Y."/>
            <person name="Niu S.C."/>
            <person name="Wang J.Y."/>
            <person name="Lin Y.C."/>
            <person name="Xu Q."/>
            <person name="Chen L.J."/>
            <person name="Yoshida K."/>
            <person name="Fujiwara S."/>
            <person name="Wang Z.W."/>
            <person name="Zhang Y.Q."/>
            <person name="Mitsuda N."/>
            <person name="Wang M."/>
            <person name="Liu G.H."/>
            <person name="Pecoraro L."/>
            <person name="Huang H.X."/>
            <person name="Xiao X.J."/>
            <person name="Lin M."/>
            <person name="Wu X.Y."/>
            <person name="Wu W.L."/>
            <person name="Chen Y.Y."/>
            <person name="Chang S.B."/>
            <person name="Sakamoto S."/>
            <person name="Ohme-Takagi M."/>
            <person name="Yagi M."/>
            <person name="Zeng S.J."/>
            <person name="Shen C.Y."/>
            <person name="Yeh C.M."/>
            <person name="Luo Y.B."/>
            <person name="Tsai W.C."/>
            <person name="Van de Peer Y."/>
            <person name="Liu Z.J."/>
        </authorList>
    </citation>
    <scope>NUCLEOTIDE SEQUENCE [LARGE SCALE GENOMIC DNA]</scope>
    <source>
        <strain evidence="4">cv. Shenzhen</strain>
        <tissue evidence="3">Stem</tissue>
    </source>
</reference>
<feature type="domain" description="DUF7912" evidence="2">
    <location>
        <begin position="121"/>
        <end position="211"/>
    </location>
</feature>
<dbReference type="STRING" id="1088818.A0A2I0A5S3"/>
<dbReference type="Pfam" id="PF25498">
    <property type="entry name" value="DUF7912"/>
    <property type="match status" value="1"/>
</dbReference>
<dbReference type="PANTHER" id="PTHR34544">
    <property type="entry name" value="OSJNBA0006B20.18 PROTEIN"/>
    <property type="match status" value="1"/>
</dbReference>
<keyword evidence="4" id="KW-1185">Reference proteome</keyword>
<accession>A0A2I0A5S3</accession>
<evidence type="ECO:0000259" key="2">
    <source>
        <dbReference type="Pfam" id="PF25498"/>
    </source>
</evidence>
<feature type="compositionally biased region" description="Acidic residues" evidence="1">
    <location>
        <begin position="1"/>
        <end position="15"/>
    </location>
</feature>
<organism evidence="3 4">
    <name type="scientific">Apostasia shenzhenica</name>
    <dbReference type="NCBI Taxonomy" id="1088818"/>
    <lineage>
        <taxon>Eukaryota</taxon>
        <taxon>Viridiplantae</taxon>
        <taxon>Streptophyta</taxon>
        <taxon>Embryophyta</taxon>
        <taxon>Tracheophyta</taxon>
        <taxon>Spermatophyta</taxon>
        <taxon>Magnoliopsida</taxon>
        <taxon>Liliopsida</taxon>
        <taxon>Asparagales</taxon>
        <taxon>Orchidaceae</taxon>
        <taxon>Apostasioideae</taxon>
        <taxon>Apostasia</taxon>
    </lineage>
</organism>